<keyword evidence="1" id="KW-0805">Transcription regulation</keyword>
<gene>
    <name evidence="6" type="ORF">H9874_00060</name>
</gene>
<reference evidence="6" key="2">
    <citation type="submission" date="2021-04" db="EMBL/GenBank/DDBJ databases">
        <authorList>
            <person name="Gilroy R."/>
        </authorList>
    </citation>
    <scope>NUCLEOTIDE SEQUENCE</scope>
    <source>
        <strain evidence="6">ChiSxjej5B17-1746</strain>
    </source>
</reference>
<dbReference type="EMBL" id="DXGI01000003">
    <property type="protein sequence ID" value="HIW77528.1"/>
    <property type="molecule type" value="Genomic_DNA"/>
</dbReference>
<keyword evidence="3" id="KW-0804">Transcription</keyword>
<dbReference type="PANTHER" id="PTHR33204:SF29">
    <property type="entry name" value="TRANSCRIPTIONAL REGULATOR"/>
    <property type="match status" value="1"/>
</dbReference>
<feature type="domain" description="HTH hxlR-type" evidence="5">
    <location>
        <begin position="28"/>
        <end position="126"/>
    </location>
</feature>
<dbReference type="PROSITE" id="PS51118">
    <property type="entry name" value="HTH_HXLR"/>
    <property type="match status" value="1"/>
</dbReference>
<evidence type="ECO:0000256" key="4">
    <source>
        <dbReference type="SAM" id="MobiDB-lite"/>
    </source>
</evidence>
<evidence type="ECO:0000256" key="2">
    <source>
        <dbReference type="ARBA" id="ARBA00023125"/>
    </source>
</evidence>
<dbReference type="Pfam" id="PF01638">
    <property type="entry name" value="HxlR"/>
    <property type="match status" value="1"/>
</dbReference>
<evidence type="ECO:0000259" key="5">
    <source>
        <dbReference type="PROSITE" id="PS51118"/>
    </source>
</evidence>
<protein>
    <submittedName>
        <fullName evidence="6">Helix-turn-helix transcriptional regulator</fullName>
    </submittedName>
</protein>
<dbReference type="GO" id="GO:0003677">
    <property type="term" value="F:DNA binding"/>
    <property type="evidence" value="ECO:0007669"/>
    <property type="project" value="UniProtKB-KW"/>
</dbReference>
<dbReference type="InterPro" id="IPR002577">
    <property type="entry name" value="HTH_HxlR"/>
</dbReference>
<dbReference type="Proteomes" id="UP000824264">
    <property type="component" value="Unassembled WGS sequence"/>
</dbReference>
<comment type="caution">
    <text evidence="6">The sequence shown here is derived from an EMBL/GenBank/DDBJ whole genome shotgun (WGS) entry which is preliminary data.</text>
</comment>
<proteinExistence type="predicted"/>
<feature type="region of interest" description="Disordered" evidence="4">
    <location>
        <begin position="127"/>
        <end position="158"/>
    </location>
</feature>
<feature type="compositionally biased region" description="Low complexity" evidence="4">
    <location>
        <begin position="127"/>
        <end position="142"/>
    </location>
</feature>
<sequence>MEEKVTTRRKGVGYATELPAANVYTVPCPLLRALSVIGGKWKLPILWHLCGGAVRYGELKRGVRGVTHMMLAQCLRELEADGLVSRRDYGERPPRVEYSLTERGRALLPALRELYAWGEGLFDASPAVSPVASPEASPETSPSVPPEAFPKADASKPE</sequence>
<reference evidence="6" key="1">
    <citation type="journal article" date="2021" name="PeerJ">
        <title>Extensive microbial diversity within the chicken gut microbiome revealed by metagenomics and culture.</title>
        <authorList>
            <person name="Gilroy R."/>
            <person name="Ravi A."/>
            <person name="Getino M."/>
            <person name="Pursley I."/>
            <person name="Horton D.L."/>
            <person name="Alikhan N.F."/>
            <person name="Baker D."/>
            <person name="Gharbi K."/>
            <person name="Hall N."/>
            <person name="Watson M."/>
            <person name="Adriaenssens E.M."/>
            <person name="Foster-Nyarko E."/>
            <person name="Jarju S."/>
            <person name="Secka A."/>
            <person name="Antonio M."/>
            <person name="Oren A."/>
            <person name="Chaudhuri R.R."/>
            <person name="La Ragione R."/>
            <person name="Hildebrand F."/>
            <person name="Pallen M.J."/>
        </authorList>
    </citation>
    <scope>NUCLEOTIDE SEQUENCE</scope>
    <source>
        <strain evidence="6">ChiSxjej5B17-1746</strain>
    </source>
</reference>
<evidence type="ECO:0000256" key="1">
    <source>
        <dbReference type="ARBA" id="ARBA00023015"/>
    </source>
</evidence>
<dbReference type="InterPro" id="IPR036390">
    <property type="entry name" value="WH_DNA-bd_sf"/>
</dbReference>
<dbReference type="InterPro" id="IPR036388">
    <property type="entry name" value="WH-like_DNA-bd_sf"/>
</dbReference>
<dbReference type="Gene3D" id="1.10.10.10">
    <property type="entry name" value="Winged helix-like DNA-binding domain superfamily/Winged helix DNA-binding domain"/>
    <property type="match status" value="1"/>
</dbReference>
<dbReference type="PANTHER" id="PTHR33204">
    <property type="entry name" value="TRANSCRIPTIONAL REGULATOR, MARR FAMILY"/>
    <property type="match status" value="1"/>
</dbReference>
<accession>A0A9D1QZ61</accession>
<evidence type="ECO:0000313" key="6">
    <source>
        <dbReference type="EMBL" id="HIW77528.1"/>
    </source>
</evidence>
<organism evidence="6 7">
    <name type="scientific">Candidatus Bilophila faecipullorum</name>
    <dbReference type="NCBI Taxonomy" id="2838482"/>
    <lineage>
        <taxon>Bacteria</taxon>
        <taxon>Pseudomonadati</taxon>
        <taxon>Thermodesulfobacteriota</taxon>
        <taxon>Desulfovibrionia</taxon>
        <taxon>Desulfovibrionales</taxon>
        <taxon>Desulfovibrionaceae</taxon>
        <taxon>Bilophila</taxon>
    </lineage>
</organism>
<name>A0A9D1QZ61_9BACT</name>
<keyword evidence="2" id="KW-0238">DNA-binding</keyword>
<dbReference type="AlphaFoldDB" id="A0A9D1QZ61"/>
<dbReference type="SUPFAM" id="SSF46785">
    <property type="entry name" value="Winged helix' DNA-binding domain"/>
    <property type="match status" value="1"/>
</dbReference>
<evidence type="ECO:0000256" key="3">
    <source>
        <dbReference type="ARBA" id="ARBA00023163"/>
    </source>
</evidence>
<evidence type="ECO:0000313" key="7">
    <source>
        <dbReference type="Proteomes" id="UP000824264"/>
    </source>
</evidence>